<reference evidence="4" key="1">
    <citation type="submission" date="2017-09" db="EMBL/GenBank/DDBJ databases">
        <title>Contemporary evolution of a Lepidopteran species, Heliothis virescens, in response to modern agricultural practices.</title>
        <authorList>
            <person name="Fritz M.L."/>
            <person name="Deyonke A.M."/>
            <person name="Papanicolaou A."/>
            <person name="Micinski S."/>
            <person name="Westbrook J."/>
            <person name="Gould F."/>
        </authorList>
    </citation>
    <scope>NUCLEOTIDE SEQUENCE [LARGE SCALE GENOMIC DNA]</scope>
    <source>
        <strain evidence="4">HvINT-</strain>
        <tissue evidence="4">Whole body</tissue>
    </source>
</reference>
<name>A0A2A4JW46_HELVI</name>
<feature type="domain" description="UDENN" evidence="3">
    <location>
        <begin position="9"/>
        <end position="417"/>
    </location>
</feature>
<feature type="compositionally biased region" description="Basic and acidic residues" evidence="2">
    <location>
        <begin position="306"/>
        <end position="319"/>
    </location>
</feature>
<dbReference type="InterPro" id="IPR037516">
    <property type="entry name" value="Tripartite_DENN"/>
</dbReference>
<protein>
    <recommendedName>
        <fullName evidence="3">UDENN domain-containing protein</fullName>
    </recommendedName>
</protein>
<sequence>MSVINEPVLNIIVVGFHHKKGCQVEHCYPELVPGHPSELPPAWRHLPALALPDGSHNYLSDTIFFNLPGLTEPAHTVYGVSCFRQIPVEQVVQKTDDMTRSSVQKSVCVVCRAPLFGRLAVKLELVVRAWFLQGDFSQTKLLEDAYIHLNSCPVQMDQIVEGLSVQRLVENWRHKALLLFKLLLLRRKVLIYGSPAGPLSTALLTLVSLLPYCLENGLVRAANVVLSRPLSPIPAATIDSKLQVEPDCSAEIAQEPLGNLHNGSHHIEELSPKETGNLLEEKDRVSRQSFDETLLGDVVDRSEVSGTREKCHSIGEKYKPQKSVTEAQQSPTMARDMSVDGLHNLTGQIDQTECGFPLPLFEEGYLCLPYLSLQYLDLLSDPAVQGFVVGASNVLFKQKRQLFDVLVELNEMRIETSDMMLRRQLALGTEDLRFADHVVRHGPTQGDTWIREQFASYLIYLLRTSLLPEGSREIDSYNSQFMTAFKSTPAYQQWLQSTNSGEIESFINLLPMHPFSGQLSVADMKLKFAHTMSTTEGGRKVTAAVASTGRAVATTSRAVGGALSQARGALSGWWSALTAPAPGAPDATDATEAADLPDDPRGSDAEDAAEQLDRDNWTQLRPETPEPPDKSIDDNTINLNKIQVI</sequence>
<feature type="compositionally biased region" description="Low complexity" evidence="2">
    <location>
        <begin position="580"/>
        <end position="594"/>
    </location>
</feature>
<feature type="compositionally biased region" description="Basic and acidic residues" evidence="2">
    <location>
        <begin position="623"/>
        <end position="633"/>
    </location>
</feature>
<gene>
    <name evidence="4" type="ORF">B5V51_9965</name>
</gene>
<evidence type="ECO:0000256" key="2">
    <source>
        <dbReference type="SAM" id="MobiDB-lite"/>
    </source>
</evidence>
<dbReference type="STRING" id="7102.A0A2A4JW46"/>
<proteinExistence type="inferred from homology"/>
<evidence type="ECO:0000313" key="4">
    <source>
        <dbReference type="EMBL" id="PCG76245.1"/>
    </source>
</evidence>
<dbReference type="EMBL" id="NWSH01000460">
    <property type="protein sequence ID" value="PCG76245.1"/>
    <property type="molecule type" value="Genomic_DNA"/>
</dbReference>
<feature type="region of interest" description="Disordered" evidence="2">
    <location>
        <begin position="580"/>
        <end position="638"/>
    </location>
</feature>
<evidence type="ECO:0000256" key="1">
    <source>
        <dbReference type="ARBA" id="ARBA00038178"/>
    </source>
</evidence>
<accession>A0A2A4JW46</accession>
<evidence type="ECO:0000259" key="3">
    <source>
        <dbReference type="PROSITE" id="PS50211"/>
    </source>
</evidence>
<comment type="caution">
    <text evidence="4">The sequence shown here is derived from an EMBL/GenBank/DDBJ whole genome shotgun (WGS) entry which is preliminary data.</text>
</comment>
<organism evidence="4">
    <name type="scientific">Heliothis virescens</name>
    <name type="common">Tobacco budworm moth</name>
    <dbReference type="NCBI Taxonomy" id="7102"/>
    <lineage>
        <taxon>Eukaryota</taxon>
        <taxon>Metazoa</taxon>
        <taxon>Ecdysozoa</taxon>
        <taxon>Arthropoda</taxon>
        <taxon>Hexapoda</taxon>
        <taxon>Insecta</taxon>
        <taxon>Pterygota</taxon>
        <taxon>Neoptera</taxon>
        <taxon>Endopterygota</taxon>
        <taxon>Lepidoptera</taxon>
        <taxon>Glossata</taxon>
        <taxon>Ditrysia</taxon>
        <taxon>Noctuoidea</taxon>
        <taxon>Noctuidae</taxon>
        <taxon>Heliothinae</taxon>
        <taxon>Heliothis</taxon>
    </lineage>
</organism>
<feature type="compositionally biased region" description="Polar residues" evidence="2">
    <location>
        <begin position="322"/>
        <end position="332"/>
    </location>
</feature>
<dbReference type="AlphaFoldDB" id="A0A2A4JW46"/>
<dbReference type="InterPro" id="IPR051731">
    <property type="entry name" value="DENND11/AVL9_GEFs"/>
</dbReference>
<dbReference type="PANTHER" id="PTHR31017:SF1">
    <property type="entry name" value="LATE SECRETORY PATHWAY PROTEIN AVL9 HOMOLOG"/>
    <property type="match status" value="1"/>
</dbReference>
<dbReference type="PROSITE" id="PS50211">
    <property type="entry name" value="DENN"/>
    <property type="match status" value="1"/>
</dbReference>
<dbReference type="Pfam" id="PF09794">
    <property type="entry name" value="Avl9"/>
    <property type="match status" value="1"/>
</dbReference>
<comment type="similarity">
    <text evidence="1">Belongs to the AVL9 family.</text>
</comment>
<dbReference type="InterPro" id="IPR018307">
    <property type="entry name" value="ABL9/DENND6_dom"/>
</dbReference>
<dbReference type="GO" id="GO:0005737">
    <property type="term" value="C:cytoplasm"/>
    <property type="evidence" value="ECO:0007669"/>
    <property type="project" value="TreeGrafter"/>
</dbReference>
<feature type="region of interest" description="Disordered" evidence="2">
    <location>
        <begin position="306"/>
        <end position="332"/>
    </location>
</feature>
<dbReference type="PANTHER" id="PTHR31017">
    <property type="entry name" value="LATE SECRETORY PATHWAY PROTEIN AVL9-RELATED"/>
    <property type="match status" value="1"/>
</dbReference>